<sequence>MTYFPVVIQENTAQLDLSPLLKVLNSPTTKKTQYQSGDKYFHRHTQEYTGMICQHHPTNVGMQKPK</sequence>
<name>A0A0E0QYI6_ORYRU</name>
<evidence type="ECO:0000313" key="1">
    <source>
        <dbReference type="EnsemblPlants" id="ORUFI10G08870.1"/>
    </source>
</evidence>
<keyword evidence="2" id="KW-1185">Reference proteome</keyword>
<protein>
    <submittedName>
        <fullName evidence="1">Uncharacterized protein</fullName>
    </submittedName>
</protein>
<organism evidence="1 2">
    <name type="scientific">Oryza rufipogon</name>
    <name type="common">Brownbeard rice</name>
    <name type="synonym">Asian wild rice</name>
    <dbReference type="NCBI Taxonomy" id="4529"/>
    <lineage>
        <taxon>Eukaryota</taxon>
        <taxon>Viridiplantae</taxon>
        <taxon>Streptophyta</taxon>
        <taxon>Embryophyta</taxon>
        <taxon>Tracheophyta</taxon>
        <taxon>Spermatophyta</taxon>
        <taxon>Magnoliopsida</taxon>
        <taxon>Liliopsida</taxon>
        <taxon>Poales</taxon>
        <taxon>Poaceae</taxon>
        <taxon>BOP clade</taxon>
        <taxon>Oryzoideae</taxon>
        <taxon>Oryzeae</taxon>
        <taxon>Oryzinae</taxon>
        <taxon>Oryza</taxon>
    </lineage>
</organism>
<reference evidence="1" key="2">
    <citation type="submission" date="2015-06" db="UniProtKB">
        <authorList>
            <consortium name="EnsemblPlants"/>
        </authorList>
    </citation>
    <scope>IDENTIFICATION</scope>
</reference>
<dbReference type="Proteomes" id="UP000008022">
    <property type="component" value="Unassembled WGS sequence"/>
</dbReference>
<dbReference type="EnsemblPlants" id="ORUFI10G08870.1">
    <property type="protein sequence ID" value="ORUFI10G08870.1"/>
    <property type="gene ID" value="ORUFI10G08870"/>
</dbReference>
<evidence type="ECO:0000313" key="2">
    <source>
        <dbReference type="Proteomes" id="UP000008022"/>
    </source>
</evidence>
<dbReference type="Gramene" id="ORUFI10G08870.1">
    <property type="protein sequence ID" value="ORUFI10G08870.1"/>
    <property type="gene ID" value="ORUFI10G08870"/>
</dbReference>
<proteinExistence type="predicted"/>
<dbReference type="AlphaFoldDB" id="A0A0E0QYI6"/>
<accession>A0A0E0QYI6</accession>
<reference evidence="2" key="1">
    <citation type="submission" date="2013-06" db="EMBL/GenBank/DDBJ databases">
        <authorList>
            <person name="Zhao Q."/>
        </authorList>
    </citation>
    <scope>NUCLEOTIDE SEQUENCE</scope>
    <source>
        <strain evidence="2">cv. W1943</strain>
    </source>
</reference>
<dbReference type="HOGENOM" id="CLU_2835665_0_0_1"/>